<evidence type="ECO:0000313" key="16">
    <source>
        <dbReference type="EMBL" id="KAK2067657.1"/>
    </source>
</evidence>
<evidence type="ECO:0000256" key="10">
    <source>
        <dbReference type="ARBA" id="ARBA00047899"/>
    </source>
</evidence>
<dbReference type="PROSITE" id="PS00108">
    <property type="entry name" value="PROTEIN_KINASE_ST"/>
    <property type="match status" value="1"/>
</dbReference>
<dbReference type="GO" id="GO:0005524">
    <property type="term" value="F:ATP binding"/>
    <property type="evidence" value="ECO:0007669"/>
    <property type="project" value="UniProtKB-UniRule"/>
</dbReference>
<dbReference type="FunFam" id="3.30.1550.10:FF:000004">
    <property type="entry name" value="Mitochondrial 54S ribosomal protein YmL19"/>
    <property type="match status" value="1"/>
</dbReference>
<evidence type="ECO:0000256" key="11">
    <source>
        <dbReference type="ARBA" id="ARBA00048679"/>
    </source>
</evidence>
<evidence type="ECO:0000256" key="5">
    <source>
        <dbReference type="ARBA" id="ARBA00022741"/>
    </source>
</evidence>
<feature type="region of interest" description="Disordered" evidence="14">
    <location>
        <begin position="588"/>
        <end position="683"/>
    </location>
</feature>
<dbReference type="CDD" id="cd00349">
    <property type="entry name" value="Ribosomal_L11"/>
    <property type="match status" value="1"/>
</dbReference>
<dbReference type="SMART" id="SM00649">
    <property type="entry name" value="RL11"/>
    <property type="match status" value="1"/>
</dbReference>
<feature type="region of interest" description="Disordered" evidence="14">
    <location>
        <begin position="189"/>
        <end position="215"/>
    </location>
</feature>
<keyword evidence="4" id="KW-0808">Transferase</keyword>
<dbReference type="GO" id="GO:0005840">
    <property type="term" value="C:ribosome"/>
    <property type="evidence" value="ECO:0007669"/>
    <property type="project" value="UniProtKB-KW"/>
</dbReference>
<evidence type="ECO:0000313" key="17">
    <source>
        <dbReference type="Proteomes" id="UP001217918"/>
    </source>
</evidence>
<dbReference type="InterPro" id="IPR036796">
    <property type="entry name" value="Ribosomal_uL11_N_sf"/>
</dbReference>
<evidence type="ECO:0000256" key="7">
    <source>
        <dbReference type="ARBA" id="ARBA00022840"/>
    </source>
</evidence>
<evidence type="ECO:0000256" key="9">
    <source>
        <dbReference type="ARBA" id="ARBA00023274"/>
    </source>
</evidence>
<dbReference type="FunFam" id="1.10.510.10:FF:000595">
    <property type="entry name" value="Protein kinase, putative (AFU_orthologue AFUA_5G11840)"/>
    <property type="match status" value="1"/>
</dbReference>
<feature type="compositionally biased region" description="Low complexity" evidence="14">
    <location>
        <begin position="667"/>
        <end position="678"/>
    </location>
</feature>
<feature type="compositionally biased region" description="Polar residues" evidence="14">
    <location>
        <begin position="271"/>
        <end position="280"/>
    </location>
</feature>
<dbReference type="Proteomes" id="UP001217918">
    <property type="component" value="Unassembled WGS sequence"/>
</dbReference>
<feature type="compositionally biased region" description="Basic and acidic residues" evidence="14">
    <location>
        <begin position="260"/>
        <end position="270"/>
    </location>
</feature>
<evidence type="ECO:0000256" key="4">
    <source>
        <dbReference type="ARBA" id="ARBA00022679"/>
    </source>
</evidence>
<feature type="compositionally biased region" description="Low complexity" evidence="14">
    <location>
        <begin position="158"/>
        <end position="175"/>
    </location>
</feature>
<feature type="compositionally biased region" description="Polar residues" evidence="14">
    <location>
        <begin position="647"/>
        <end position="656"/>
    </location>
</feature>
<evidence type="ECO:0000256" key="14">
    <source>
        <dbReference type="SAM" id="MobiDB-lite"/>
    </source>
</evidence>
<dbReference type="SUPFAM" id="SSF56112">
    <property type="entry name" value="Protein kinase-like (PK-like)"/>
    <property type="match status" value="1"/>
</dbReference>
<dbReference type="EC" id="2.7.11.1" evidence="2"/>
<feature type="region of interest" description="Disordered" evidence="14">
    <location>
        <begin position="245"/>
        <end position="305"/>
    </location>
</feature>
<dbReference type="PANTHER" id="PTHR24343">
    <property type="entry name" value="SERINE/THREONINE KINASE"/>
    <property type="match status" value="1"/>
</dbReference>
<dbReference type="SMART" id="SM00220">
    <property type="entry name" value="S_TKc"/>
    <property type="match status" value="1"/>
</dbReference>
<reference evidence="16" key="1">
    <citation type="journal article" date="2023" name="Mol. Plant Microbe Interact.">
        <title>Elucidating the Obligate Nature and Biological Capacity of an Invasive Fungal Corn Pathogen.</title>
        <authorList>
            <person name="MacCready J.S."/>
            <person name="Roggenkamp E.M."/>
            <person name="Gdanetz K."/>
            <person name="Chilvers M.I."/>
        </authorList>
    </citation>
    <scope>NUCLEOTIDE SEQUENCE</scope>
    <source>
        <strain evidence="16">PM02</strain>
    </source>
</reference>
<comment type="caution">
    <text evidence="16">The sequence shown here is derived from an EMBL/GenBank/DDBJ whole genome shotgun (WGS) entry which is preliminary data.</text>
</comment>
<dbReference type="GO" id="GO:0004674">
    <property type="term" value="F:protein serine/threonine kinase activity"/>
    <property type="evidence" value="ECO:0007669"/>
    <property type="project" value="UniProtKB-KW"/>
</dbReference>
<gene>
    <name evidence="16" type="ORF">P8C59_001372</name>
</gene>
<dbReference type="InterPro" id="IPR036769">
    <property type="entry name" value="Ribosomal_uL11_C_sf"/>
</dbReference>
<keyword evidence="9 13" id="KW-0687">Ribonucleoprotein</keyword>
<feature type="region of interest" description="Disordered" evidence="14">
    <location>
        <begin position="137"/>
        <end position="176"/>
    </location>
</feature>
<keyword evidence="6" id="KW-0418">Kinase</keyword>
<dbReference type="EMBL" id="JAQQPM010000001">
    <property type="protein sequence ID" value="KAK2067657.1"/>
    <property type="molecule type" value="Genomic_DNA"/>
</dbReference>
<comment type="catalytic activity">
    <reaction evidence="10">
        <text>L-threonyl-[protein] + ATP = O-phospho-L-threonyl-[protein] + ADP + H(+)</text>
        <dbReference type="Rhea" id="RHEA:46608"/>
        <dbReference type="Rhea" id="RHEA-COMP:11060"/>
        <dbReference type="Rhea" id="RHEA-COMP:11605"/>
        <dbReference type="ChEBI" id="CHEBI:15378"/>
        <dbReference type="ChEBI" id="CHEBI:30013"/>
        <dbReference type="ChEBI" id="CHEBI:30616"/>
        <dbReference type="ChEBI" id="CHEBI:61977"/>
        <dbReference type="ChEBI" id="CHEBI:456216"/>
        <dbReference type="EC" id="2.7.11.1"/>
    </reaction>
</comment>
<feature type="compositionally biased region" description="Basic and acidic residues" evidence="14">
    <location>
        <begin position="627"/>
        <end position="646"/>
    </location>
</feature>
<dbReference type="Pfam" id="PF03946">
    <property type="entry name" value="Ribosomal_L11_N"/>
    <property type="match status" value="1"/>
</dbReference>
<dbReference type="InterPro" id="IPR011009">
    <property type="entry name" value="Kinase-like_dom_sf"/>
</dbReference>
<dbReference type="InterPro" id="IPR000911">
    <property type="entry name" value="Ribosomal_uL11"/>
</dbReference>
<dbReference type="Pfam" id="PF00298">
    <property type="entry name" value="Ribosomal_L11"/>
    <property type="match status" value="1"/>
</dbReference>
<sequence>MSKRGTQTMDLVVKIIVGAGQASPSPPVGPALGSKGIKSMDFCKEFNARTQHYNVGTPLPVRVTVRPDRSFNFEIRTPQTSWLLLNAAEAPMGKKGKRKGASNPGTETVGTVSMKHVYEIAKIKQSELRLSEFARETRLDQQQSPDAPTEDPAAARHSQLQPPNSNGNSNSEPAPTVRFNSTVEEFNAPEATSTESASPADNRAENGKALEESAEITSEELRALSKSLRGAACPLQERRMNHFAYEPFSLPASRTASNEESSKDGSRETSRQATRSSSRVSPKMGPARNPDMSTPPLTPAATGSNERLFDENHSRQSSMADLKRFFKFGHGRKRGSSPAPSVRTGVKTPPSSRPVSGIPFGDDHGLTLKYGKLGKVLGAGAGGSVRLMKRSEDNVIFAVKEFRPRHTYESEREYVKKLTAEYCMGSSLHHGNIIETLDIVQEKGKWYEVMEYAPFDLFAIVMTGKMSREEVSCCFLQILSGVTYLHSLGLAHRDLKLDNVVVSDKGIMKIIDFGSAHVFRYPFENGMVSAAGIVGSDPYLAPEVYDDQKYDPRAVDIWSLAIIYCCMMLRRFPWKVPRMTDSSFKLFASEPTPGHDPKRLVLPPGTSASGLDGAPERASNTQADEDDKARAPSQHTEHAKPADKDTASASAPQSEKPQGGGSKSKEGSSASANANATTGERKEVVKGPWRILRLLPRETRHVIGGMLELDPKKRAKMEDILEDPWVADTVICRQIEPGVVVNAEDHTHILEPPASAAVNVESNIATSNSHREGVCIQPLV</sequence>
<feature type="compositionally biased region" description="Basic and acidic residues" evidence="14">
    <location>
        <begin position="202"/>
        <end position="211"/>
    </location>
</feature>
<evidence type="ECO:0000256" key="13">
    <source>
        <dbReference type="RuleBase" id="RU003978"/>
    </source>
</evidence>
<dbReference type="Gene3D" id="1.10.10.250">
    <property type="entry name" value="Ribosomal protein L11, C-terminal domain"/>
    <property type="match status" value="1"/>
</dbReference>
<keyword evidence="7 12" id="KW-0067">ATP-binding</keyword>
<feature type="domain" description="Protein kinase" evidence="15">
    <location>
        <begin position="371"/>
        <end position="726"/>
    </location>
</feature>
<evidence type="ECO:0000256" key="8">
    <source>
        <dbReference type="ARBA" id="ARBA00022980"/>
    </source>
</evidence>
<dbReference type="Gene3D" id="1.10.510.10">
    <property type="entry name" value="Transferase(Phosphotransferase) domain 1"/>
    <property type="match status" value="2"/>
</dbReference>
<dbReference type="InterPro" id="IPR020783">
    <property type="entry name" value="Ribosomal_uL11_C"/>
</dbReference>
<dbReference type="Pfam" id="PF00069">
    <property type="entry name" value="Pkinase"/>
    <property type="match status" value="1"/>
</dbReference>
<feature type="binding site" evidence="12">
    <location>
        <position position="400"/>
    </location>
    <ligand>
        <name>ATP</name>
        <dbReference type="ChEBI" id="CHEBI:30616"/>
    </ligand>
</feature>
<feature type="compositionally biased region" description="Polar residues" evidence="14">
    <location>
        <begin position="189"/>
        <end position="199"/>
    </location>
</feature>
<dbReference type="PROSITE" id="PS50011">
    <property type="entry name" value="PROTEIN_KINASE_DOM"/>
    <property type="match status" value="1"/>
</dbReference>
<dbReference type="InterPro" id="IPR008271">
    <property type="entry name" value="Ser/Thr_kinase_AS"/>
</dbReference>
<dbReference type="PANTHER" id="PTHR24343:SF137">
    <property type="entry name" value="SERINE_THREONINE-PROTEIN KINASE HRK1"/>
    <property type="match status" value="1"/>
</dbReference>
<comment type="similarity">
    <text evidence="1 13">Belongs to the universal ribosomal protein uL11 family.</text>
</comment>
<name>A0AAD9HZM3_9PEZI</name>
<proteinExistence type="inferred from homology"/>
<evidence type="ECO:0000256" key="6">
    <source>
        <dbReference type="ARBA" id="ARBA00022777"/>
    </source>
</evidence>
<dbReference type="InterPro" id="IPR020784">
    <property type="entry name" value="Ribosomal_uL11_N"/>
</dbReference>
<accession>A0AAD9HZM3</accession>
<dbReference type="GO" id="GO:0006412">
    <property type="term" value="P:translation"/>
    <property type="evidence" value="ECO:0007669"/>
    <property type="project" value="InterPro"/>
</dbReference>
<dbReference type="HAMAP" id="MF_00736">
    <property type="entry name" value="Ribosomal_uL11"/>
    <property type="match status" value="1"/>
</dbReference>
<keyword evidence="8 13" id="KW-0689">Ribosomal protein</keyword>
<evidence type="ECO:0000256" key="1">
    <source>
        <dbReference type="ARBA" id="ARBA00010537"/>
    </source>
</evidence>
<evidence type="ECO:0000256" key="12">
    <source>
        <dbReference type="PROSITE-ProRule" id="PRU10141"/>
    </source>
</evidence>
<dbReference type="SUPFAM" id="SSF46906">
    <property type="entry name" value="Ribosomal protein L11, C-terminal domain"/>
    <property type="match status" value="1"/>
</dbReference>
<comment type="catalytic activity">
    <reaction evidence="11">
        <text>L-seryl-[protein] + ATP = O-phospho-L-seryl-[protein] + ADP + H(+)</text>
        <dbReference type="Rhea" id="RHEA:17989"/>
        <dbReference type="Rhea" id="RHEA-COMP:9863"/>
        <dbReference type="Rhea" id="RHEA-COMP:11604"/>
        <dbReference type="ChEBI" id="CHEBI:15378"/>
        <dbReference type="ChEBI" id="CHEBI:29999"/>
        <dbReference type="ChEBI" id="CHEBI:30616"/>
        <dbReference type="ChEBI" id="CHEBI:83421"/>
        <dbReference type="ChEBI" id="CHEBI:456216"/>
        <dbReference type="EC" id="2.7.11.1"/>
    </reaction>
</comment>
<dbReference type="InterPro" id="IPR000719">
    <property type="entry name" value="Prot_kinase_dom"/>
</dbReference>
<feature type="region of interest" description="Disordered" evidence="14">
    <location>
        <begin position="329"/>
        <end position="358"/>
    </location>
</feature>
<dbReference type="SUPFAM" id="SSF54747">
    <property type="entry name" value="Ribosomal L11/L12e N-terminal domain"/>
    <property type="match status" value="1"/>
</dbReference>
<dbReference type="GO" id="GO:0003735">
    <property type="term" value="F:structural constituent of ribosome"/>
    <property type="evidence" value="ECO:0007669"/>
    <property type="project" value="InterPro"/>
</dbReference>
<dbReference type="GO" id="GO:0005829">
    <property type="term" value="C:cytosol"/>
    <property type="evidence" value="ECO:0007669"/>
    <property type="project" value="TreeGrafter"/>
</dbReference>
<evidence type="ECO:0000256" key="2">
    <source>
        <dbReference type="ARBA" id="ARBA00012513"/>
    </source>
</evidence>
<organism evidence="16 17">
    <name type="scientific">Phyllachora maydis</name>
    <dbReference type="NCBI Taxonomy" id="1825666"/>
    <lineage>
        <taxon>Eukaryota</taxon>
        <taxon>Fungi</taxon>
        <taxon>Dikarya</taxon>
        <taxon>Ascomycota</taxon>
        <taxon>Pezizomycotina</taxon>
        <taxon>Sordariomycetes</taxon>
        <taxon>Sordariomycetidae</taxon>
        <taxon>Phyllachorales</taxon>
        <taxon>Phyllachoraceae</taxon>
        <taxon>Phyllachora</taxon>
    </lineage>
</organism>
<keyword evidence="5 12" id="KW-0547">Nucleotide-binding</keyword>
<dbReference type="PROSITE" id="PS00107">
    <property type="entry name" value="PROTEIN_KINASE_ATP"/>
    <property type="match status" value="1"/>
</dbReference>
<dbReference type="AlphaFoldDB" id="A0AAD9HZM3"/>
<keyword evidence="17" id="KW-1185">Reference proteome</keyword>
<evidence type="ECO:0000256" key="3">
    <source>
        <dbReference type="ARBA" id="ARBA00022527"/>
    </source>
</evidence>
<protein>
    <recommendedName>
        <fullName evidence="2">non-specific serine/threonine protein kinase</fullName>
        <ecNumber evidence="2">2.7.11.1</ecNumber>
    </recommendedName>
</protein>
<dbReference type="GO" id="GO:1990904">
    <property type="term" value="C:ribonucleoprotein complex"/>
    <property type="evidence" value="ECO:0007669"/>
    <property type="project" value="UniProtKB-KW"/>
</dbReference>
<keyword evidence="3" id="KW-0723">Serine/threonine-protein kinase</keyword>
<dbReference type="Gene3D" id="3.30.1550.10">
    <property type="entry name" value="Ribosomal protein L11/L12, N-terminal domain"/>
    <property type="match status" value="1"/>
</dbReference>
<evidence type="ECO:0000259" key="15">
    <source>
        <dbReference type="PROSITE" id="PS50011"/>
    </source>
</evidence>
<dbReference type="InterPro" id="IPR017441">
    <property type="entry name" value="Protein_kinase_ATP_BS"/>
</dbReference>